<dbReference type="AlphaFoldDB" id="S8G7V1"/>
<feature type="chain" id="PRO_5004552137" description="Cerato-platanin" evidence="4">
    <location>
        <begin position="21"/>
        <end position="132"/>
    </location>
</feature>
<dbReference type="InterPro" id="IPR036908">
    <property type="entry name" value="RlpA-like_sf"/>
</dbReference>
<dbReference type="Gene3D" id="2.40.40.10">
    <property type="entry name" value="RlpA-like domain"/>
    <property type="match status" value="1"/>
</dbReference>
<evidence type="ECO:0000256" key="4">
    <source>
        <dbReference type="SAM" id="SignalP"/>
    </source>
</evidence>
<dbReference type="Pfam" id="PF07249">
    <property type="entry name" value="Cerato-platanin"/>
    <property type="match status" value="1"/>
</dbReference>
<keyword evidence="4" id="KW-0732">Signal</keyword>
<sequence>MHVLFLISIASAAWVPVAISYDTAYDNFTAPVTTLACSANLTALGFTDLGSLPGFPYIGGSFAVSANGSTGCATCWELSFNGSSVNVLAVDYADDGFNVAKAAMNGLTGGEAKELGVLMAKAVEIDVSECGM</sequence>
<evidence type="ECO:0000256" key="3">
    <source>
        <dbReference type="ARBA" id="ARBA00022525"/>
    </source>
</evidence>
<organism evidence="5 6">
    <name type="scientific">Fomitopsis schrenkii</name>
    <name type="common">Brown rot fungus</name>
    <dbReference type="NCBI Taxonomy" id="2126942"/>
    <lineage>
        <taxon>Eukaryota</taxon>
        <taxon>Fungi</taxon>
        <taxon>Dikarya</taxon>
        <taxon>Basidiomycota</taxon>
        <taxon>Agaricomycotina</taxon>
        <taxon>Agaricomycetes</taxon>
        <taxon>Polyporales</taxon>
        <taxon>Fomitopsis</taxon>
    </lineage>
</organism>
<comment type="subcellular location">
    <subcellularLocation>
        <location evidence="1">Secreted</location>
    </subcellularLocation>
</comment>
<keyword evidence="6" id="KW-1185">Reference proteome</keyword>
<dbReference type="OrthoDB" id="4898945at2759"/>
<dbReference type="GO" id="GO:0005576">
    <property type="term" value="C:extracellular region"/>
    <property type="evidence" value="ECO:0007669"/>
    <property type="project" value="UniProtKB-SubCell"/>
</dbReference>
<comment type="similarity">
    <text evidence="2">Belongs to the cerato-platanin family.</text>
</comment>
<feature type="signal peptide" evidence="4">
    <location>
        <begin position="1"/>
        <end position="20"/>
    </location>
</feature>
<keyword evidence="3" id="KW-0964">Secreted</keyword>
<dbReference type="STRING" id="743788.S8G7V1"/>
<proteinExistence type="inferred from homology"/>
<dbReference type="SUPFAM" id="SSF50685">
    <property type="entry name" value="Barwin-like endoglucanases"/>
    <property type="match status" value="1"/>
</dbReference>
<evidence type="ECO:0000313" key="6">
    <source>
        <dbReference type="Proteomes" id="UP000015241"/>
    </source>
</evidence>
<dbReference type="CDD" id="cd22778">
    <property type="entry name" value="DPBB_CEPL-like"/>
    <property type="match status" value="1"/>
</dbReference>
<protein>
    <recommendedName>
        <fullName evidence="7">Cerato-platanin</fullName>
    </recommendedName>
</protein>
<reference evidence="5 6" key="1">
    <citation type="journal article" date="2012" name="Science">
        <title>The Paleozoic origin of enzymatic lignin decomposition reconstructed from 31 fungal genomes.</title>
        <authorList>
            <person name="Floudas D."/>
            <person name="Binder M."/>
            <person name="Riley R."/>
            <person name="Barry K."/>
            <person name="Blanchette R.A."/>
            <person name="Henrissat B."/>
            <person name="Martinez A.T."/>
            <person name="Otillar R."/>
            <person name="Spatafora J.W."/>
            <person name="Yadav J.S."/>
            <person name="Aerts A."/>
            <person name="Benoit I."/>
            <person name="Boyd A."/>
            <person name="Carlson A."/>
            <person name="Copeland A."/>
            <person name="Coutinho P.M."/>
            <person name="de Vries R.P."/>
            <person name="Ferreira P."/>
            <person name="Findley K."/>
            <person name="Foster B."/>
            <person name="Gaskell J."/>
            <person name="Glotzer D."/>
            <person name="Gorecki P."/>
            <person name="Heitman J."/>
            <person name="Hesse C."/>
            <person name="Hori C."/>
            <person name="Igarashi K."/>
            <person name="Jurgens J.A."/>
            <person name="Kallen N."/>
            <person name="Kersten P."/>
            <person name="Kohler A."/>
            <person name="Kuees U."/>
            <person name="Kumar T.K.A."/>
            <person name="Kuo A."/>
            <person name="LaButti K."/>
            <person name="Larrondo L.F."/>
            <person name="Lindquist E."/>
            <person name="Ling A."/>
            <person name="Lombard V."/>
            <person name="Lucas S."/>
            <person name="Lundell T."/>
            <person name="Martin R."/>
            <person name="McLaughlin D.J."/>
            <person name="Morgenstern I."/>
            <person name="Morin E."/>
            <person name="Murat C."/>
            <person name="Nagy L.G."/>
            <person name="Nolan M."/>
            <person name="Ohm R.A."/>
            <person name="Patyshakuliyeva A."/>
            <person name="Rokas A."/>
            <person name="Ruiz-Duenas F.J."/>
            <person name="Sabat G."/>
            <person name="Salamov A."/>
            <person name="Samejima M."/>
            <person name="Schmutz J."/>
            <person name="Slot J.C."/>
            <person name="St John F."/>
            <person name="Stenlid J."/>
            <person name="Sun H."/>
            <person name="Sun S."/>
            <person name="Syed K."/>
            <person name="Tsang A."/>
            <person name="Wiebenga A."/>
            <person name="Young D."/>
            <person name="Pisabarro A."/>
            <person name="Eastwood D.C."/>
            <person name="Martin F."/>
            <person name="Cullen D."/>
            <person name="Grigoriev I.V."/>
            <person name="Hibbett D.S."/>
        </authorList>
    </citation>
    <scope>NUCLEOTIDE SEQUENCE</scope>
    <source>
        <strain evidence="6">FP-58527</strain>
    </source>
</reference>
<accession>S8G7V1</accession>
<evidence type="ECO:0000256" key="2">
    <source>
        <dbReference type="ARBA" id="ARBA00010421"/>
    </source>
</evidence>
<dbReference type="InParanoid" id="S8G7V1"/>
<dbReference type="HOGENOM" id="CLU_111635_0_0_1"/>
<dbReference type="EMBL" id="KE504122">
    <property type="protein sequence ID" value="EPT06190.1"/>
    <property type="molecule type" value="Genomic_DNA"/>
</dbReference>
<dbReference type="Proteomes" id="UP000015241">
    <property type="component" value="Unassembled WGS sequence"/>
</dbReference>
<dbReference type="InterPro" id="IPR010829">
    <property type="entry name" value="Cerato-platanin"/>
</dbReference>
<evidence type="ECO:0000313" key="5">
    <source>
        <dbReference type="EMBL" id="EPT06190.1"/>
    </source>
</evidence>
<evidence type="ECO:0008006" key="7">
    <source>
        <dbReference type="Google" id="ProtNLM"/>
    </source>
</evidence>
<name>S8G7V1_FOMSC</name>
<evidence type="ECO:0000256" key="1">
    <source>
        <dbReference type="ARBA" id="ARBA00004613"/>
    </source>
</evidence>
<gene>
    <name evidence="5" type="ORF">FOMPIDRAFT_1027033</name>
</gene>